<dbReference type="EMBL" id="LJYW01000001">
    <property type="protein sequence ID" value="KPL51173.1"/>
    <property type="molecule type" value="Genomic_DNA"/>
</dbReference>
<evidence type="ECO:0000313" key="3">
    <source>
        <dbReference type="Proteomes" id="UP000048984"/>
    </source>
</evidence>
<gene>
    <name evidence="2" type="ORF">ABB55_02195</name>
</gene>
<dbReference type="Gene3D" id="3.90.226.10">
    <property type="entry name" value="2-enoyl-CoA Hydratase, Chain A, domain 1"/>
    <property type="match status" value="1"/>
</dbReference>
<accession>A0A0P6VWC0</accession>
<dbReference type="Pfam" id="PF00378">
    <property type="entry name" value="ECH_1"/>
    <property type="match status" value="1"/>
</dbReference>
<dbReference type="InterPro" id="IPR014748">
    <property type="entry name" value="Enoyl-CoA_hydra_C"/>
</dbReference>
<dbReference type="OrthoDB" id="9781757at2"/>
<dbReference type="PANTHER" id="PTHR43459:SF1">
    <property type="entry name" value="EG:BACN32G11.4 PROTEIN"/>
    <property type="match status" value="1"/>
</dbReference>
<comment type="caution">
    <text evidence="2">The sequence shown here is derived from an EMBL/GenBank/DDBJ whole genome shotgun (WGS) entry which is preliminary data.</text>
</comment>
<evidence type="ECO:0000313" key="2">
    <source>
        <dbReference type="EMBL" id="KPL51173.1"/>
    </source>
</evidence>
<comment type="similarity">
    <text evidence="1">Belongs to the enoyl-CoA hydratase/isomerase family.</text>
</comment>
<dbReference type="PANTHER" id="PTHR43459">
    <property type="entry name" value="ENOYL-COA HYDRATASE"/>
    <property type="match status" value="1"/>
</dbReference>
<dbReference type="GO" id="GO:0003824">
    <property type="term" value="F:catalytic activity"/>
    <property type="evidence" value="ECO:0007669"/>
    <property type="project" value="UniProtKB-ARBA"/>
</dbReference>
<reference evidence="2 3" key="1">
    <citation type="submission" date="2015-09" db="EMBL/GenBank/DDBJ databases">
        <authorList>
            <person name="Jackson K.R."/>
            <person name="Lunt B.L."/>
            <person name="Fisher J.N.B."/>
            <person name="Gardner A.V."/>
            <person name="Bailey M.E."/>
            <person name="Deus L.M."/>
            <person name="Earl A.S."/>
            <person name="Gibby P.D."/>
            <person name="Hartmann K.A."/>
            <person name="Liu J.E."/>
            <person name="Manci A.M."/>
            <person name="Nielsen D.A."/>
            <person name="Solomon M.B."/>
            <person name="Breakwell D.P."/>
            <person name="Burnett S.H."/>
            <person name="Grose J.H."/>
        </authorList>
    </citation>
    <scope>NUCLEOTIDE SEQUENCE [LARGE SCALE GENOMIC DNA]</scope>
    <source>
        <strain evidence="2 3">16</strain>
    </source>
</reference>
<dbReference type="InterPro" id="IPR001753">
    <property type="entry name" value="Enoyl-CoA_hydra/iso"/>
</dbReference>
<dbReference type="AlphaFoldDB" id="A0A0P6VWC0"/>
<name>A0A0P6VWC0_9HYPH</name>
<sequence length="263" mass="27776">MEHRQEDVVLVSRRGSTATVTMNRPGVLNVLDDAMADGLVAAFAALAADDTVRVVILTGAGRSFMAGGDLARFHADLEGAPGTAAGLIDKFHRLMRIMKDMRALVIAAVHGPVAGGGVGLAFACDLVVAAEGTTFLSAYTKIGTSPDGGTTWSLTRLMGPRRALEFVLFNQPLPADKALEWGMVNRVVPKDDLTAAVEGFADRLVASATGATASVKRLIQSATQASFDEQLEREKASFVAAAGTADFREGISAFFEKRQPFFS</sequence>
<reference evidence="2 3" key="2">
    <citation type="submission" date="2015-10" db="EMBL/GenBank/DDBJ databases">
        <title>Draft Genome Sequence of Prosthecomicrobium hirschii ATCC 27832.</title>
        <authorList>
            <person name="Daniel J."/>
            <person name="Givan S.A."/>
            <person name="Brun Y.V."/>
            <person name="Brown P.J."/>
        </authorList>
    </citation>
    <scope>NUCLEOTIDE SEQUENCE [LARGE SCALE GENOMIC DNA]</scope>
    <source>
        <strain evidence="2 3">16</strain>
    </source>
</reference>
<dbReference type="Gene3D" id="1.10.12.10">
    <property type="entry name" value="Lyase 2-enoyl-coa Hydratase, Chain A, domain 2"/>
    <property type="match status" value="1"/>
</dbReference>
<dbReference type="STRING" id="665126.ABB55_02195"/>
<evidence type="ECO:0000256" key="1">
    <source>
        <dbReference type="ARBA" id="ARBA00005254"/>
    </source>
</evidence>
<evidence type="ECO:0008006" key="4">
    <source>
        <dbReference type="Google" id="ProtNLM"/>
    </source>
</evidence>
<dbReference type="InterPro" id="IPR029045">
    <property type="entry name" value="ClpP/crotonase-like_dom_sf"/>
</dbReference>
<protein>
    <recommendedName>
        <fullName evidence="4">Enoyl-CoA hydratase</fullName>
    </recommendedName>
</protein>
<dbReference type="RefSeq" id="WP_054357336.1">
    <property type="nucleotide sequence ID" value="NZ_JAPCYQ010000001.1"/>
</dbReference>
<proteinExistence type="inferred from homology"/>
<dbReference type="SUPFAM" id="SSF52096">
    <property type="entry name" value="ClpP/crotonase"/>
    <property type="match status" value="1"/>
</dbReference>
<keyword evidence="3" id="KW-1185">Reference proteome</keyword>
<dbReference type="CDD" id="cd06558">
    <property type="entry name" value="crotonase-like"/>
    <property type="match status" value="1"/>
</dbReference>
<dbReference type="Proteomes" id="UP000048984">
    <property type="component" value="Unassembled WGS sequence"/>
</dbReference>
<organism evidence="2 3">
    <name type="scientific">Prosthecodimorpha hirschii</name>
    <dbReference type="NCBI Taxonomy" id="665126"/>
    <lineage>
        <taxon>Bacteria</taxon>
        <taxon>Pseudomonadati</taxon>
        <taxon>Pseudomonadota</taxon>
        <taxon>Alphaproteobacteria</taxon>
        <taxon>Hyphomicrobiales</taxon>
        <taxon>Ancalomicrobiaceae</taxon>
        <taxon>Prosthecodimorpha</taxon>
    </lineage>
</organism>